<reference evidence="1 2" key="1">
    <citation type="journal article" date="2015" name="Nature">
        <title>rRNA introns, odd ribosomes, and small enigmatic genomes across a large radiation of phyla.</title>
        <authorList>
            <person name="Brown C.T."/>
            <person name="Hug L.A."/>
            <person name="Thomas B.C."/>
            <person name="Sharon I."/>
            <person name="Castelle C.J."/>
            <person name="Singh A."/>
            <person name="Wilkins M.J."/>
            <person name="Williams K.H."/>
            <person name="Banfield J.F."/>
        </authorList>
    </citation>
    <scope>NUCLEOTIDE SEQUENCE [LARGE SCALE GENOMIC DNA]</scope>
</reference>
<gene>
    <name evidence="1" type="ORF">UT75_C0002G0077</name>
</gene>
<evidence type="ECO:0000313" key="2">
    <source>
        <dbReference type="Proteomes" id="UP000034072"/>
    </source>
</evidence>
<protein>
    <recommendedName>
        <fullName evidence="3">DUF5666 domain-containing protein</fullName>
    </recommendedName>
</protein>
<dbReference type="AlphaFoldDB" id="A0A0G0T1Q7"/>
<sequence length="146" mass="14943">MKKLLLVAIVVAVIVGGGAFYGGMKYAQAGKGNFANLTSEQRQQFADNAGAGLRNGPSRGSMGAGVISGEIISKDDKSVTVKMRDGGSKIVFYSGSTEIGKFTKGVVSDLSIGETVTTNGTANSDGSLTAQSIQIRPLLPSPTPSN</sequence>
<accession>A0A0G0T1Q7</accession>
<evidence type="ECO:0008006" key="3">
    <source>
        <dbReference type="Google" id="ProtNLM"/>
    </source>
</evidence>
<name>A0A0G0T1Q7_9BACT</name>
<proteinExistence type="predicted"/>
<organism evidence="1 2">
    <name type="scientific">Candidatus Yanofskybacteria bacterium GW2011_GWE2_40_11</name>
    <dbReference type="NCBI Taxonomy" id="1619033"/>
    <lineage>
        <taxon>Bacteria</taxon>
        <taxon>Candidatus Yanofskyibacteriota</taxon>
    </lineage>
</organism>
<evidence type="ECO:0000313" key="1">
    <source>
        <dbReference type="EMBL" id="KKR41040.1"/>
    </source>
</evidence>
<dbReference type="Proteomes" id="UP000034072">
    <property type="component" value="Unassembled WGS sequence"/>
</dbReference>
<dbReference type="EMBL" id="LBXZ01000002">
    <property type="protein sequence ID" value="KKR41040.1"/>
    <property type="molecule type" value="Genomic_DNA"/>
</dbReference>
<comment type="caution">
    <text evidence="1">The sequence shown here is derived from an EMBL/GenBank/DDBJ whole genome shotgun (WGS) entry which is preliminary data.</text>
</comment>